<evidence type="ECO:0000313" key="2">
    <source>
        <dbReference type="Proteomes" id="UP000245921"/>
    </source>
</evidence>
<protein>
    <submittedName>
        <fullName evidence="1">Uncharacterized protein</fullName>
    </submittedName>
</protein>
<reference evidence="1 2" key="1">
    <citation type="submission" date="2018-05" db="EMBL/GenBank/DDBJ databases">
        <title>Genomic Encyclopedia of Type Strains, Phase IV (KMG-IV): sequencing the most valuable type-strain genomes for metagenomic binning, comparative biology and taxonomic classification.</title>
        <authorList>
            <person name="Goeker M."/>
        </authorList>
    </citation>
    <scope>NUCLEOTIDE SEQUENCE [LARGE SCALE GENOMIC DNA]</scope>
    <source>
        <strain evidence="1 2">DSM 24906</strain>
    </source>
</reference>
<name>A0AA45HID0_9BACT</name>
<dbReference type="Proteomes" id="UP000245921">
    <property type="component" value="Unassembled WGS sequence"/>
</dbReference>
<dbReference type="RefSeq" id="WP_109605119.1">
    <property type="nucleotide sequence ID" value="NZ_JAMHJO010000001.1"/>
</dbReference>
<proteinExistence type="predicted"/>
<comment type="caution">
    <text evidence="1">The sequence shown here is derived from an EMBL/GenBank/DDBJ whole genome shotgun (WGS) entry which is preliminary data.</text>
</comment>
<sequence length="178" mass="21440">MIDEKLLIIKIDELIQIIKKEHRKYQKIYKNKKINIMDLQIKNTIESSIKDLSNSIKDLEKIKKQKLKYLMPKEHKNINQLKVINEHIKNKFKTNVDYKNEILSLLKEFDTFLTIKDLYYLLFPRINDNLNPEIDFNQITQDEIRWQIQTTLALNELIEANLIIKEANKYIINKEVKI</sequence>
<dbReference type="AlphaFoldDB" id="A0AA45HID0"/>
<keyword evidence="2" id="KW-1185">Reference proteome</keyword>
<gene>
    <name evidence="1" type="ORF">C7380_1129</name>
</gene>
<organism evidence="1 2">
    <name type="scientific">Oceanotoga teriensis</name>
    <dbReference type="NCBI Taxonomy" id="515440"/>
    <lineage>
        <taxon>Bacteria</taxon>
        <taxon>Thermotogati</taxon>
        <taxon>Thermotogota</taxon>
        <taxon>Thermotogae</taxon>
        <taxon>Petrotogales</taxon>
        <taxon>Petrotogaceae</taxon>
        <taxon>Oceanotoga</taxon>
    </lineage>
</organism>
<evidence type="ECO:0000313" key="1">
    <source>
        <dbReference type="EMBL" id="PWJ90541.1"/>
    </source>
</evidence>
<accession>A0AA45HID0</accession>
<dbReference type="EMBL" id="QGGI01000012">
    <property type="protein sequence ID" value="PWJ90541.1"/>
    <property type="molecule type" value="Genomic_DNA"/>
</dbReference>